<evidence type="ECO:0000256" key="1">
    <source>
        <dbReference type="SAM" id="MobiDB-lite"/>
    </source>
</evidence>
<dbReference type="InterPro" id="IPR037997">
    <property type="entry name" value="Dgk1-like"/>
</dbReference>
<accession>A0A8S0XZU7</accession>
<feature type="transmembrane region" description="Helical" evidence="2">
    <location>
        <begin position="180"/>
        <end position="199"/>
    </location>
</feature>
<comment type="caution">
    <text evidence="3">The sequence shown here is derived from an EMBL/GenBank/DDBJ whole genome shotgun (WGS) entry which is preliminary data.</text>
</comment>
<dbReference type="GO" id="GO:0006654">
    <property type="term" value="P:phosphatidic acid biosynthetic process"/>
    <property type="evidence" value="ECO:0007669"/>
    <property type="project" value="TreeGrafter"/>
</dbReference>
<organism evidence="3 4">
    <name type="scientific">Cyclocybe aegerita</name>
    <name type="common">Black poplar mushroom</name>
    <name type="synonym">Agrocybe aegerita</name>
    <dbReference type="NCBI Taxonomy" id="1973307"/>
    <lineage>
        <taxon>Eukaryota</taxon>
        <taxon>Fungi</taxon>
        <taxon>Dikarya</taxon>
        <taxon>Basidiomycota</taxon>
        <taxon>Agaricomycotina</taxon>
        <taxon>Agaricomycetes</taxon>
        <taxon>Agaricomycetidae</taxon>
        <taxon>Agaricales</taxon>
        <taxon>Agaricineae</taxon>
        <taxon>Bolbitiaceae</taxon>
        <taxon>Cyclocybe</taxon>
    </lineage>
</organism>
<dbReference type="PANTHER" id="PTHR31303:SF1">
    <property type="entry name" value="CTP-DEPENDENT DIACYLGLYCEROL KINASE 1"/>
    <property type="match status" value="1"/>
</dbReference>
<evidence type="ECO:0008006" key="5">
    <source>
        <dbReference type="Google" id="ProtNLM"/>
    </source>
</evidence>
<dbReference type="OrthoDB" id="5673at2759"/>
<gene>
    <name evidence="3" type="ORF">AAE3_LOCUS12369</name>
</gene>
<evidence type="ECO:0000313" key="4">
    <source>
        <dbReference type="Proteomes" id="UP000467700"/>
    </source>
</evidence>
<feature type="compositionally biased region" description="Polar residues" evidence="1">
    <location>
        <begin position="1"/>
        <end position="11"/>
    </location>
</feature>
<feature type="transmembrane region" description="Helical" evidence="2">
    <location>
        <begin position="293"/>
        <end position="314"/>
    </location>
</feature>
<feature type="compositionally biased region" description="Low complexity" evidence="1">
    <location>
        <begin position="24"/>
        <end position="51"/>
    </location>
</feature>
<keyword evidence="2" id="KW-0812">Transmembrane</keyword>
<evidence type="ECO:0000256" key="2">
    <source>
        <dbReference type="SAM" id="Phobius"/>
    </source>
</evidence>
<sequence>MSLADTATNSAHEPHQRRLRSRPARSPSLTRSPPSTRSSSVSTTLSKRSPSPIVTFHPTPLSAENPKGVKNITRKVIKRLEGLGHLEMVDSEEEELMGSGEEREVEKALYAAGREAMKAAQKKLTIPATSNGHAKANGHANGHIATPKKQKTDLEIPRKVLHSSIGFLTLYLYVCEGDVRTVVLVLWMALAVIVPADLLRFNSQRFERTYERYLGFLMRESEKHSVNGVVWYIIGVNFALTFYPQDVATVAILILSWADTAASTVGRLYGSYTPKLPARLPILRLPLAPRKSVAGFIAACATGAAIAAGFWGLIGPLRDGGANLTWSWESGVRQVVEGAAAKSFGVGGALGLLAISLAAGLVSGVAEALDLGSVDDNLTLPIISGACILGFLKVLGLAASWFSS</sequence>
<dbReference type="AlphaFoldDB" id="A0A8S0XZU7"/>
<dbReference type="GO" id="GO:0004143">
    <property type="term" value="F:ATP-dependent diacylglycerol kinase activity"/>
    <property type="evidence" value="ECO:0007669"/>
    <property type="project" value="InterPro"/>
</dbReference>
<keyword evidence="4" id="KW-1185">Reference proteome</keyword>
<dbReference type="PANTHER" id="PTHR31303">
    <property type="entry name" value="CTP-DEPENDENT DIACYLGLYCEROL KINASE 1"/>
    <property type="match status" value="1"/>
</dbReference>
<proteinExistence type="predicted"/>
<feature type="transmembrane region" description="Helical" evidence="2">
    <location>
        <begin position="378"/>
        <end position="402"/>
    </location>
</feature>
<feature type="transmembrane region" description="Helical" evidence="2">
    <location>
        <begin position="226"/>
        <end position="244"/>
    </location>
</feature>
<dbReference type="Proteomes" id="UP000467700">
    <property type="component" value="Unassembled WGS sequence"/>
</dbReference>
<protein>
    <recommendedName>
        <fullName evidence="5">Phosphatidate cytidylyltransferase</fullName>
    </recommendedName>
</protein>
<evidence type="ECO:0000313" key="3">
    <source>
        <dbReference type="EMBL" id="CAA7270121.1"/>
    </source>
</evidence>
<dbReference type="EMBL" id="CACVBS010000085">
    <property type="protein sequence ID" value="CAA7270121.1"/>
    <property type="molecule type" value="Genomic_DNA"/>
</dbReference>
<keyword evidence="2" id="KW-0472">Membrane</keyword>
<reference evidence="3 4" key="1">
    <citation type="submission" date="2020-01" db="EMBL/GenBank/DDBJ databases">
        <authorList>
            <person name="Gupta K D."/>
        </authorList>
    </citation>
    <scope>NUCLEOTIDE SEQUENCE [LARGE SCALE GENOMIC DNA]</scope>
</reference>
<dbReference type="GO" id="GO:0005789">
    <property type="term" value="C:endoplasmic reticulum membrane"/>
    <property type="evidence" value="ECO:0007669"/>
    <property type="project" value="TreeGrafter"/>
</dbReference>
<name>A0A8S0XZU7_CYCAE</name>
<feature type="transmembrane region" description="Helical" evidence="2">
    <location>
        <begin position="344"/>
        <end position="366"/>
    </location>
</feature>
<keyword evidence="2" id="KW-1133">Transmembrane helix</keyword>
<feature type="region of interest" description="Disordered" evidence="1">
    <location>
        <begin position="1"/>
        <end position="66"/>
    </location>
</feature>